<feature type="domain" description="AAA C-terminal" evidence="5">
    <location>
        <begin position="1"/>
        <end position="83"/>
    </location>
</feature>
<organism evidence="6 7">
    <name type="scientific">Goodea atripinnis</name>
    <dbReference type="NCBI Taxonomy" id="208336"/>
    <lineage>
        <taxon>Eukaryota</taxon>
        <taxon>Metazoa</taxon>
        <taxon>Chordata</taxon>
        <taxon>Craniata</taxon>
        <taxon>Vertebrata</taxon>
        <taxon>Euteleostomi</taxon>
        <taxon>Actinopterygii</taxon>
        <taxon>Neopterygii</taxon>
        <taxon>Teleostei</taxon>
        <taxon>Neoteleostei</taxon>
        <taxon>Acanthomorphata</taxon>
        <taxon>Ovalentaria</taxon>
        <taxon>Atherinomorphae</taxon>
        <taxon>Cyprinodontiformes</taxon>
        <taxon>Goodeidae</taxon>
        <taxon>Goodea</taxon>
    </lineage>
</organism>
<keyword evidence="1" id="KW-0547">Nucleotide-binding</keyword>
<dbReference type="CDD" id="cd18139">
    <property type="entry name" value="HLD_clamp_RarA"/>
    <property type="match status" value="1"/>
</dbReference>
<evidence type="ECO:0000256" key="2">
    <source>
        <dbReference type="ARBA" id="ARBA00022840"/>
    </source>
</evidence>
<dbReference type="SUPFAM" id="SSF48019">
    <property type="entry name" value="post-AAA+ oligomerization domain-like"/>
    <property type="match status" value="1"/>
</dbReference>
<dbReference type="Proteomes" id="UP001476798">
    <property type="component" value="Unassembled WGS sequence"/>
</dbReference>
<dbReference type="GO" id="GO:0004386">
    <property type="term" value="F:helicase activity"/>
    <property type="evidence" value="ECO:0007669"/>
    <property type="project" value="UniProtKB-KW"/>
</dbReference>
<dbReference type="PANTHER" id="PTHR13779">
    <property type="entry name" value="WERNER HELICASE-INTERACTING PROTEIN 1 FAMILY MEMBER"/>
    <property type="match status" value="1"/>
</dbReference>
<dbReference type="InterPro" id="IPR008921">
    <property type="entry name" value="DNA_pol3_clamp-load_cplx_C"/>
</dbReference>
<evidence type="ECO:0000313" key="6">
    <source>
        <dbReference type="EMBL" id="MEQ2163718.1"/>
    </source>
</evidence>
<proteinExistence type="predicted"/>
<keyword evidence="6" id="KW-0378">Hydrolase</keyword>
<sequence length="140" mass="15630">KALDTISYLCDGDARTGLNSLQLAVQAQMKSPPLNQSTQDGFPQEILVTEENIKEGLQRSHILYDKAGEEHYNCISALHKSMRGSHENASLYWLGRMLEGGEDPLYVARRLVRFASEDVGRSGLIIVLSSLLFVFLCFLL</sequence>
<evidence type="ECO:0000259" key="4">
    <source>
        <dbReference type="Pfam" id="PF12002"/>
    </source>
</evidence>
<name>A0ABV0MX72_9TELE</name>
<comment type="caution">
    <text evidence="6">The sequence shown here is derived from an EMBL/GenBank/DDBJ whole genome shotgun (WGS) entry which is preliminary data.</text>
</comment>
<evidence type="ECO:0000256" key="3">
    <source>
        <dbReference type="SAM" id="Phobius"/>
    </source>
</evidence>
<evidence type="ECO:0000313" key="7">
    <source>
        <dbReference type="Proteomes" id="UP001476798"/>
    </source>
</evidence>
<keyword evidence="7" id="KW-1185">Reference proteome</keyword>
<keyword evidence="2" id="KW-0067">ATP-binding</keyword>
<keyword evidence="3" id="KW-0472">Membrane</keyword>
<feature type="non-terminal residue" evidence="6">
    <location>
        <position position="1"/>
    </location>
</feature>
<feature type="transmembrane region" description="Helical" evidence="3">
    <location>
        <begin position="119"/>
        <end position="139"/>
    </location>
</feature>
<gene>
    <name evidence="6" type="primary">WRNIP1_2</name>
    <name evidence="6" type="ORF">GOODEAATRI_033187</name>
</gene>
<dbReference type="InterPro" id="IPR021886">
    <property type="entry name" value="MgsA_C"/>
</dbReference>
<accession>A0ABV0MX72</accession>
<dbReference type="Pfam" id="PF12002">
    <property type="entry name" value="MgsA_C"/>
    <property type="match status" value="1"/>
</dbReference>
<dbReference type="Pfam" id="PF16193">
    <property type="entry name" value="AAA_assoc_2"/>
    <property type="match status" value="1"/>
</dbReference>
<reference evidence="6 7" key="1">
    <citation type="submission" date="2021-06" db="EMBL/GenBank/DDBJ databases">
        <authorList>
            <person name="Palmer J.M."/>
        </authorList>
    </citation>
    <scope>NUCLEOTIDE SEQUENCE [LARGE SCALE GENOMIC DNA]</scope>
    <source>
        <strain evidence="6 7">GA_2019</strain>
        <tissue evidence="6">Muscle</tissue>
    </source>
</reference>
<evidence type="ECO:0000259" key="5">
    <source>
        <dbReference type="Pfam" id="PF16193"/>
    </source>
</evidence>
<dbReference type="Gene3D" id="1.20.272.10">
    <property type="match status" value="1"/>
</dbReference>
<keyword evidence="6" id="KW-0347">Helicase</keyword>
<dbReference type="EMBL" id="JAHRIO010016676">
    <property type="protein sequence ID" value="MEQ2163718.1"/>
    <property type="molecule type" value="Genomic_DNA"/>
</dbReference>
<keyword evidence="3" id="KW-0812">Transmembrane</keyword>
<protein>
    <submittedName>
        <fullName evidence="6">Werner helicase interacting protein 1</fullName>
    </submittedName>
</protein>
<feature type="domain" description="MgsA AAA+ ATPase C-terminal" evidence="4">
    <location>
        <begin position="84"/>
        <end position="121"/>
    </location>
</feature>
<dbReference type="Gene3D" id="1.10.8.60">
    <property type="match status" value="1"/>
</dbReference>
<evidence type="ECO:0000256" key="1">
    <source>
        <dbReference type="ARBA" id="ARBA00022741"/>
    </source>
</evidence>
<dbReference type="InterPro" id="IPR051314">
    <property type="entry name" value="AAA_ATPase_RarA/MGS1/WRNIP1"/>
</dbReference>
<dbReference type="PANTHER" id="PTHR13779:SF7">
    <property type="entry name" value="ATPASE WRNIP1"/>
    <property type="match status" value="1"/>
</dbReference>
<keyword evidence="3" id="KW-1133">Transmembrane helix</keyword>
<dbReference type="InterPro" id="IPR032423">
    <property type="entry name" value="AAA_assoc_2"/>
</dbReference>